<dbReference type="GO" id="GO:0008237">
    <property type="term" value="F:metallopeptidase activity"/>
    <property type="evidence" value="ECO:0007669"/>
    <property type="project" value="UniProtKB-KW"/>
</dbReference>
<dbReference type="PANTHER" id="PTHR30471:SF3">
    <property type="entry name" value="UPF0758 PROTEIN YEES-RELATED"/>
    <property type="match status" value="1"/>
</dbReference>
<dbReference type="InterPro" id="IPR046778">
    <property type="entry name" value="UPF0758_N"/>
</dbReference>
<dbReference type="PROSITE" id="PS50249">
    <property type="entry name" value="MPN"/>
    <property type="match status" value="1"/>
</dbReference>
<dbReference type="NCBIfam" id="NF000642">
    <property type="entry name" value="PRK00024.1"/>
    <property type="match status" value="1"/>
</dbReference>
<dbReference type="InterPro" id="IPR020891">
    <property type="entry name" value="UPF0758_CS"/>
</dbReference>
<dbReference type="InterPro" id="IPR010994">
    <property type="entry name" value="RuvA_2-like"/>
</dbReference>
<dbReference type="EMBL" id="MLJW01001019">
    <property type="protein sequence ID" value="OIQ80737.1"/>
    <property type="molecule type" value="Genomic_DNA"/>
</dbReference>
<keyword evidence="2" id="KW-0479">Metal-binding</keyword>
<dbReference type="PROSITE" id="PS01302">
    <property type="entry name" value="UPF0758"/>
    <property type="match status" value="1"/>
</dbReference>
<reference evidence="7" key="1">
    <citation type="submission" date="2016-10" db="EMBL/GenBank/DDBJ databases">
        <title>Sequence of Gallionella enrichment culture.</title>
        <authorList>
            <person name="Poehlein A."/>
            <person name="Muehling M."/>
            <person name="Daniel R."/>
        </authorList>
    </citation>
    <scope>NUCLEOTIDE SEQUENCE</scope>
</reference>
<keyword evidence="1" id="KW-0645">Protease</keyword>
<evidence type="ECO:0000256" key="1">
    <source>
        <dbReference type="ARBA" id="ARBA00022670"/>
    </source>
</evidence>
<dbReference type="InterPro" id="IPR025657">
    <property type="entry name" value="RadC_JAB"/>
</dbReference>
<evidence type="ECO:0000256" key="3">
    <source>
        <dbReference type="ARBA" id="ARBA00022801"/>
    </source>
</evidence>
<dbReference type="NCBIfam" id="TIGR00608">
    <property type="entry name" value="radc"/>
    <property type="match status" value="1"/>
</dbReference>
<proteinExistence type="predicted"/>
<dbReference type="SUPFAM" id="SSF47781">
    <property type="entry name" value="RuvA domain 2-like"/>
    <property type="match status" value="1"/>
</dbReference>
<dbReference type="InterPro" id="IPR037518">
    <property type="entry name" value="MPN"/>
</dbReference>
<evidence type="ECO:0000256" key="5">
    <source>
        <dbReference type="ARBA" id="ARBA00023049"/>
    </source>
</evidence>
<dbReference type="GO" id="GO:0046872">
    <property type="term" value="F:metal ion binding"/>
    <property type="evidence" value="ECO:0007669"/>
    <property type="project" value="UniProtKB-KW"/>
</dbReference>
<evidence type="ECO:0000256" key="4">
    <source>
        <dbReference type="ARBA" id="ARBA00022833"/>
    </source>
</evidence>
<dbReference type="Pfam" id="PF04002">
    <property type="entry name" value="RadC"/>
    <property type="match status" value="1"/>
</dbReference>
<sequence>MAIRIAELPPALRPREKLLAHGVAALSDVELVALLLRSGPAGRGALGLAAELIERLGGIGPLLRADASALRATPGIGAAKYAELAAVLELARRALAETLRRDVAFHDPQAVRDYLRLWLGAEPVEVFAALFLDQHHRLLDARQLWRGTLTHTAVYPRELVKLALQLDAAALVVAHNHPSGVAEASPDDRLLTARLKEALALVEVRLIDHFIVTRSRLYSFAEDGLIQ</sequence>
<feature type="domain" description="MPN" evidence="6">
    <location>
        <begin position="104"/>
        <end position="226"/>
    </location>
</feature>
<organism evidence="7">
    <name type="scientific">mine drainage metagenome</name>
    <dbReference type="NCBI Taxonomy" id="410659"/>
    <lineage>
        <taxon>unclassified sequences</taxon>
        <taxon>metagenomes</taxon>
        <taxon>ecological metagenomes</taxon>
    </lineage>
</organism>
<comment type="caution">
    <text evidence="7">The sequence shown here is derived from an EMBL/GenBank/DDBJ whole genome shotgun (WGS) entry which is preliminary data.</text>
</comment>
<dbReference type="AlphaFoldDB" id="A0A1J5QAS1"/>
<keyword evidence="5" id="KW-0482">Metalloprotease</keyword>
<evidence type="ECO:0000259" key="6">
    <source>
        <dbReference type="PROSITE" id="PS50249"/>
    </source>
</evidence>
<keyword evidence="3" id="KW-0378">Hydrolase</keyword>
<keyword evidence="4" id="KW-0862">Zinc</keyword>
<dbReference type="PANTHER" id="PTHR30471">
    <property type="entry name" value="DNA REPAIR PROTEIN RADC"/>
    <property type="match status" value="1"/>
</dbReference>
<gene>
    <name evidence="7" type="ORF">GALL_375020</name>
</gene>
<dbReference type="Gene3D" id="3.40.140.10">
    <property type="entry name" value="Cytidine Deaminase, domain 2"/>
    <property type="match status" value="1"/>
</dbReference>
<dbReference type="GO" id="GO:0006508">
    <property type="term" value="P:proteolysis"/>
    <property type="evidence" value="ECO:0007669"/>
    <property type="project" value="UniProtKB-KW"/>
</dbReference>
<evidence type="ECO:0000313" key="7">
    <source>
        <dbReference type="EMBL" id="OIQ80737.1"/>
    </source>
</evidence>
<accession>A0A1J5QAS1</accession>
<dbReference type="Pfam" id="PF20582">
    <property type="entry name" value="UPF0758_N"/>
    <property type="match status" value="1"/>
</dbReference>
<protein>
    <recommendedName>
        <fullName evidence="6">MPN domain-containing protein</fullName>
    </recommendedName>
</protein>
<dbReference type="InterPro" id="IPR001405">
    <property type="entry name" value="UPF0758"/>
</dbReference>
<dbReference type="CDD" id="cd08071">
    <property type="entry name" value="MPN_DUF2466"/>
    <property type="match status" value="1"/>
</dbReference>
<evidence type="ECO:0000256" key="2">
    <source>
        <dbReference type="ARBA" id="ARBA00022723"/>
    </source>
</evidence>
<name>A0A1J5QAS1_9ZZZZ</name>